<comment type="caution">
    <text evidence="2">The sequence shown here is derived from an EMBL/GenBank/DDBJ whole genome shotgun (WGS) entry which is preliminary data.</text>
</comment>
<dbReference type="Gene3D" id="3.40.50.720">
    <property type="entry name" value="NAD(P)-binding Rossmann-like Domain"/>
    <property type="match status" value="1"/>
</dbReference>
<dbReference type="InterPro" id="IPR035985">
    <property type="entry name" value="Ubiquitin-activating_enz"/>
</dbReference>
<name>A0A1A2VY57_MYCSC</name>
<dbReference type="Proteomes" id="UP000092207">
    <property type="component" value="Unassembled WGS sequence"/>
</dbReference>
<evidence type="ECO:0000313" key="2">
    <source>
        <dbReference type="EMBL" id="OBI05582.1"/>
    </source>
</evidence>
<protein>
    <recommendedName>
        <fullName evidence="1">THIF-type NAD/FAD binding fold domain-containing protein</fullName>
    </recommendedName>
</protein>
<proteinExistence type="predicted"/>
<dbReference type="InterPro" id="IPR045886">
    <property type="entry name" value="ThiF/MoeB/HesA"/>
</dbReference>
<dbReference type="PANTHER" id="PTHR43267:SF3">
    <property type="entry name" value="THIF PROTEIN"/>
    <property type="match status" value="1"/>
</dbReference>
<dbReference type="Gene3D" id="3.40.109.10">
    <property type="entry name" value="NADH Oxidase"/>
    <property type="match status" value="1"/>
</dbReference>
<dbReference type="CDD" id="cd01483">
    <property type="entry name" value="E1_enzyme_family"/>
    <property type="match status" value="1"/>
</dbReference>
<evidence type="ECO:0000259" key="1">
    <source>
        <dbReference type="Pfam" id="PF00899"/>
    </source>
</evidence>
<sequence>MTRSARNRHTVKTEEPTIVSCTARILDAANPADNAVLEQLHADPAIEFIDHCEQQLDELRKLRPSPDPELVAESCRWAYYPWRRAVVAVLGPRAFRAVRLDRNRNLITTEEQARLATLRIGVAGLSVGHIIAHTLAAQGVCGELRLADFDRLELSNLNRVPATVLDLSLNKAQVAARRIAELDPYLMVRVQDAGLTVDTIDEFLDGLDVVVEECDSLEMKVRLREGARARGIPVLMATSDRGLLDVERFDSQPHRPILHGLLGDLDAAGLAGMSSREMVPYLLRFLDAEQLSAPILASAVELDRTLSTWPQVCGDVIVGAAAVVEAVRRIGLRQELRSGRTCVDVGWALDQLDEPPMVIDAPAPSVESSDRVLPGVPGIIASAAIRAPSASNAQPWHVEADPDAITITLAPEHTSTLDIGLRGSAVALGAALFNARVAAAVHKVLGPVTLQERSAGVPLQATLRLARGEDAELAALYEPMMERETNRQVGTRRPLDAQTTELLYTIAAREGVRLDLIAGRDEIDSLAAIFAASDRVRYLTPRLHAEMVAELRWPNDPHADTGIDVYSLELDRGDLALVNILKRPDVMAHLARWNAGSALGADTRMRVSTSSAMGVISVSGSSLSDFARGGSAAEALWIAAQREGLAVQPVSPVFLYARDVDELAEVSAPFAEELDELRNRFRQLARTPGDSSVALVLRFAFGGATSVRSRRSVERVRLR</sequence>
<reference evidence="2 3" key="1">
    <citation type="submission" date="2016-06" db="EMBL/GenBank/DDBJ databases">
        <authorList>
            <person name="Kjaerup R.B."/>
            <person name="Dalgaard T.S."/>
            <person name="Juul-Madsen H.R."/>
        </authorList>
    </citation>
    <scope>NUCLEOTIDE SEQUENCE [LARGE SCALE GENOMIC DNA]</scope>
    <source>
        <strain evidence="2 3">E2838</strain>
    </source>
</reference>
<dbReference type="PANTHER" id="PTHR43267">
    <property type="entry name" value="TRNA THREONYLCARBAMOYLADENOSINE DEHYDRATASE"/>
    <property type="match status" value="1"/>
</dbReference>
<dbReference type="InterPro" id="IPR000415">
    <property type="entry name" value="Nitroreductase-like"/>
</dbReference>
<dbReference type="EMBL" id="LZJY01000148">
    <property type="protein sequence ID" value="OBI05582.1"/>
    <property type="molecule type" value="Genomic_DNA"/>
</dbReference>
<dbReference type="AlphaFoldDB" id="A0A1A2VY57"/>
<gene>
    <name evidence="2" type="ORF">A5679_13285</name>
</gene>
<dbReference type="GO" id="GO:0008641">
    <property type="term" value="F:ubiquitin-like modifier activating enzyme activity"/>
    <property type="evidence" value="ECO:0007669"/>
    <property type="project" value="InterPro"/>
</dbReference>
<dbReference type="SUPFAM" id="SSF69572">
    <property type="entry name" value="Activating enzymes of the ubiquitin-like proteins"/>
    <property type="match status" value="1"/>
</dbReference>
<dbReference type="GO" id="GO:0061504">
    <property type="term" value="P:cyclic threonylcarbamoyladenosine biosynthetic process"/>
    <property type="evidence" value="ECO:0007669"/>
    <property type="project" value="TreeGrafter"/>
</dbReference>
<organism evidence="2 3">
    <name type="scientific">Mycobacterium scrofulaceum</name>
    <dbReference type="NCBI Taxonomy" id="1783"/>
    <lineage>
        <taxon>Bacteria</taxon>
        <taxon>Bacillati</taxon>
        <taxon>Actinomycetota</taxon>
        <taxon>Actinomycetes</taxon>
        <taxon>Mycobacteriales</taxon>
        <taxon>Mycobacteriaceae</taxon>
        <taxon>Mycobacterium</taxon>
    </lineage>
</organism>
<dbReference type="InterPro" id="IPR000594">
    <property type="entry name" value="ThiF_NAD_FAD-bd"/>
</dbReference>
<dbReference type="Pfam" id="PF00899">
    <property type="entry name" value="ThiF"/>
    <property type="match status" value="1"/>
</dbReference>
<accession>A0A1A2VY57</accession>
<feature type="domain" description="THIF-type NAD/FAD binding fold" evidence="1">
    <location>
        <begin position="101"/>
        <end position="240"/>
    </location>
</feature>
<dbReference type="GO" id="GO:0061503">
    <property type="term" value="F:tRNA threonylcarbamoyladenosine dehydratase"/>
    <property type="evidence" value="ECO:0007669"/>
    <property type="project" value="TreeGrafter"/>
</dbReference>
<dbReference type="GO" id="GO:0016491">
    <property type="term" value="F:oxidoreductase activity"/>
    <property type="evidence" value="ECO:0007669"/>
    <property type="project" value="InterPro"/>
</dbReference>
<dbReference type="NCBIfam" id="NF005901">
    <property type="entry name" value="PRK07877.1"/>
    <property type="match status" value="1"/>
</dbReference>
<evidence type="ECO:0000313" key="3">
    <source>
        <dbReference type="Proteomes" id="UP000092207"/>
    </source>
</evidence>